<organism evidence="12 13">
    <name type="scientific">Trichloromonas acetexigens</name>
    <dbReference type="NCBI Taxonomy" id="38815"/>
    <lineage>
        <taxon>Bacteria</taxon>
        <taxon>Pseudomonadati</taxon>
        <taxon>Thermodesulfobacteriota</taxon>
        <taxon>Desulfuromonadia</taxon>
        <taxon>Desulfuromonadales</taxon>
        <taxon>Trichloromonadaceae</taxon>
        <taxon>Trichloromonas</taxon>
    </lineage>
</organism>
<dbReference type="InterPro" id="IPR003661">
    <property type="entry name" value="HisK_dim/P_dom"/>
</dbReference>
<dbReference type="InterPro" id="IPR036097">
    <property type="entry name" value="HisK_dim/P_sf"/>
</dbReference>
<dbReference type="InterPro" id="IPR000014">
    <property type="entry name" value="PAS"/>
</dbReference>
<dbReference type="RefSeq" id="WP_092057984.1">
    <property type="nucleotide sequence ID" value="NZ_FOJJ01000038.1"/>
</dbReference>
<dbReference type="GO" id="GO:0006355">
    <property type="term" value="P:regulation of DNA-templated transcription"/>
    <property type="evidence" value="ECO:0007669"/>
    <property type="project" value="InterPro"/>
</dbReference>
<evidence type="ECO:0000256" key="1">
    <source>
        <dbReference type="ARBA" id="ARBA00000085"/>
    </source>
</evidence>
<dbReference type="PROSITE" id="PS50112">
    <property type="entry name" value="PAS"/>
    <property type="match status" value="1"/>
</dbReference>
<dbReference type="PANTHER" id="PTHR43065">
    <property type="entry name" value="SENSOR HISTIDINE KINASE"/>
    <property type="match status" value="1"/>
</dbReference>
<dbReference type="EC" id="2.7.13.3" evidence="2"/>
<dbReference type="NCBIfam" id="TIGR00229">
    <property type="entry name" value="sensory_box"/>
    <property type="match status" value="1"/>
</dbReference>
<evidence type="ECO:0000256" key="5">
    <source>
        <dbReference type="ARBA" id="ARBA00022741"/>
    </source>
</evidence>
<feature type="domain" description="Histidine kinase" evidence="9">
    <location>
        <begin position="146"/>
        <end position="365"/>
    </location>
</feature>
<keyword evidence="13" id="KW-1185">Reference proteome</keyword>
<dbReference type="SMART" id="SM00091">
    <property type="entry name" value="PAS"/>
    <property type="match status" value="1"/>
</dbReference>
<dbReference type="PANTHER" id="PTHR43065:SF10">
    <property type="entry name" value="PEROXIDE STRESS-ACTIVATED HISTIDINE KINASE MAK3"/>
    <property type="match status" value="1"/>
</dbReference>
<evidence type="ECO:0000259" key="9">
    <source>
        <dbReference type="PROSITE" id="PS50109"/>
    </source>
</evidence>
<dbReference type="EMBL" id="VJVV01000006">
    <property type="protein sequence ID" value="TRO81254.1"/>
    <property type="molecule type" value="Genomic_DNA"/>
</dbReference>
<evidence type="ECO:0000256" key="2">
    <source>
        <dbReference type="ARBA" id="ARBA00012438"/>
    </source>
</evidence>
<dbReference type="PROSITE" id="PS50113">
    <property type="entry name" value="PAC"/>
    <property type="match status" value="1"/>
</dbReference>
<dbReference type="InterPro" id="IPR004358">
    <property type="entry name" value="Sig_transdc_His_kin-like_C"/>
</dbReference>
<dbReference type="InterPro" id="IPR003594">
    <property type="entry name" value="HATPase_dom"/>
</dbReference>
<dbReference type="InterPro" id="IPR000700">
    <property type="entry name" value="PAS-assoc_C"/>
</dbReference>
<evidence type="ECO:0000256" key="4">
    <source>
        <dbReference type="ARBA" id="ARBA00022679"/>
    </source>
</evidence>
<feature type="domain" description="PAC" evidence="11">
    <location>
        <begin position="81"/>
        <end position="133"/>
    </location>
</feature>
<dbReference type="InterPro" id="IPR036890">
    <property type="entry name" value="HATPase_C_sf"/>
</dbReference>
<dbReference type="CDD" id="cd00082">
    <property type="entry name" value="HisKA"/>
    <property type="match status" value="1"/>
</dbReference>
<keyword evidence="7" id="KW-0067">ATP-binding</keyword>
<dbReference type="SUPFAM" id="SSF55874">
    <property type="entry name" value="ATPase domain of HSP90 chaperone/DNA topoisomerase II/histidine kinase"/>
    <property type="match status" value="1"/>
</dbReference>
<evidence type="ECO:0000256" key="7">
    <source>
        <dbReference type="ARBA" id="ARBA00022840"/>
    </source>
</evidence>
<keyword evidence="4" id="KW-0808">Transferase</keyword>
<dbReference type="Pfam" id="PF00512">
    <property type="entry name" value="HisKA"/>
    <property type="match status" value="1"/>
</dbReference>
<keyword evidence="5" id="KW-0547">Nucleotide-binding</keyword>
<proteinExistence type="predicted"/>
<dbReference type="Pfam" id="PF02518">
    <property type="entry name" value="HATPase_c"/>
    <property type="match status" value="1"/>
</dbReference>
<gene>
    <name evidence="12" type="ORF">FL622_10125</name>
</gene>
<dbReference type="PROSITE" id="PS50109">
    <property type="entry name" value="HIS_KIN"/>
    <property type="match status" value="1"/>
</dbReference>
<dbReference type="GO" id="GO:0005524">
    <property type="term" value="F:ATP binding"/>
    <property type="evidence" value="ECO:0007669"/>
    <property type="project" value="UniProtKB-KW"/>
</dbReference>
<dbReference type="OrthoDB" id="9773941at2"/>
<dbReference type="SMART" id="SM00388">
    <property type="entry name" value="HisKA"/>
    <property type="match status" value="1"/>
</dbReference>
<dbReference type="CDD" id="cd00130">
    <property type="entry name" value="PAS"/>
    <property type="match status" value="1"/>
</dbReference>
<evidence type="ECO:0000256" key="3">
    <source>
        <dbReference type="ARBA" id="ARBA00022553"/>
    </source>
</evidence>
<evidence type="ECO:0000313" key="12">
    <source>
        <dbReference type="EMBL" id="TRO81254.1"/>
    </source>
</evidence>
<dbReference type="Gene3D" id="1.10.287.130">
    <property type="match status" value="1"/>
</dbReference>
<dbReference type="Proteomes" id="UP000317155">
    <property type="component" value="Unassembled WGS sequence"/>
</dbReference>
<dbReference type="SUPFAM" id="SSF55785">
    <property type="entry name" value="PYP-like sensor domain (PAS domain)"/>
    <property type="match status" value="1"/>
</dbReference>
<evidence type="ECO:0000256" key="8">
    <source>
        <dbReference type="ARBA" id="ARBA00023012"/>
    </source>
</evidence>
<feature type="domain" description="PAS" evidence="10">
    <location>
        <begin position="8"/>
        <end position="54"/>
    </location>
</feature>
<keyword evidence="3" id="KW-0597">Phosphoprotein</keyword>
<reference evidence="12 13" key="1">
    <citation type="submission" date="2019-07" db="EMBL/GenBank/DDBJ databases">
        <title>Insights of Desulfuromonas acetexigens electromicrobiology.</title>
        <authorList>
            <person name="Katuri K."/>
            <person name="Sapireddy V."/>
            <person name="Shaw D.R."/>
            <person name="Saikaly P."/>
        </authorList>
    </citation>
    <scope>NUCLEOTIDE SEQUENCE [LARGE SCALE GENOMIC DNA]</scope>
    <source>
        <strain evidence="12 13">2873</strain>
    </source>
</reference>
<dbReference type="Gene3D" id="3.30.450.20">
    <property type="entry name" value="PAS domain"/>
    <property type="match status" value="1"/>
</dbReference>
<keyword evidence="8" id="KW-0902">Two-component regulatory system</keyword>
<accession>A0A550JDH5</accession>
<name>A0A550JDH5_9BACT</name>
<dbReference type="SUPFAM" id="SSF47384">
    <property type="entry name" value="Homodimeric domain of signal transducing histidine kinase"/>
    <property type="match status" value="1"/>
</dbReference>
<evidence type="ECO:0000259" key="10">
    <source>
        <dbReference type="PROSITE" id="PS50112"/>
    </source>
</evidence>
<comment type="catalytic activity">
    <reaction evidence="1">
        <text>ATP + protein L-histidine = ADP + protein N-phospho-L-histidine.</text>
        <dbReference type="EC" id="2.7.13.3"/>
    </reaction>
</comment>
<evidence type="ECO:0000313" key="13">
    <source>
        <dbReference type="Proteomes" id="UP000317155"/>
    </source>
</evidence>
<dbReference type="GO" id="GO:0000155">
    <property type="term" value="F:phosphorelay sensor kinase activity"/>
    <property type="evidence" value="ECO:0007669"/>
    <property type="project" value="InterPro"/>
</dbReference>
<dbReference type="AlphaFoldDB" id="A0A550JDH5"/>
<evidence type="ECO:0000259" key="11">
    <source>
        <dbReference type="PROSITE" id="PS50113"/>
    </source>
</evidence>
<dbReference type="InterPro" id="IPR035965">
    <property type="entry name" value="PAS-like_dom_sf"/>
</dbReference>
<dbReference type="PRINTS" id="PR00344">
    <property type="entry name" value="BCTRLSENSOR"/>
</dbReference>
<evidence type="ECO:0000256" key="6">
    <source>
        <dbReference type="ARBA" id="ARBA00022777"/>
    </source>
</evidence>
<dbReference type="Pfam" id="PF00989">
    <property type="entry name" value="PAS"/>
    <property type="match status" value="1"/>
</dbReference>
<sequence>MKQTTESNSNLYIQILENIDRAVIALSADGIISLFNPAAQAMTGLSERQALGKTFDHLFKGQQSLRYLVSTALTAGRSVSDHEEIYLYRPFSPPLPVSVSVSPLLTEAGAPDGVVLTLRDLSRMRDLEEAVRQSDRLSQLGTLAAGLAHEIKNPLGGIKGAAQLLDLELPGKSPLREYTAVMIRETERINTIIEGLLDLTRTRQPHWVGVNLGKILGDILLLQKNAHPGKEIDFLFDLDPSIPEFRGDEDLLTQLFLNLVKNAAEAIADGGVVRIASKIVADYHLNLPTGRPAPFVTVEIRDNGRGIDREDLERIFTPFYTTKHFGSGLGLPLCQKIVRQHDGMLKAVSEPGSGTLFSVSLPLIPPPDSGQAG</sequence>
<comment type="caution">
    <text evidence="12">The sequence shown here is derived from an EMBL/GenBank/DDBJ whole genome shotgun (WGS) entry which is preliminary data.</text>
</comment>
<dbReference type="InterPro" id="IPR013767">
    <property type="entry name" value="PAS_fold"/>
</dbReference>
<protein>
    <recommendedName>
        <fullName evidence="2">histidine kinase</fullName>
        <ecNumber evidence="2">2.7.13.3</ecNumber>
    </recommendedName>
</protein>
<dbReference type="InterPro" id="IPR005467">
    <property type="entry name" value="His_kinase_dom"/>
</dbReference>
<keyword evidence="6" id="KW-0418">Kinase</keyword>
<dbReference type="Gene3D" id="3.30.565.10">
    <property type="entry name" value="Histidine kinase-like ATPase, C-terminal domain"/>
    <property type="match status" value="1"/>
</dbReference>
<dbReference type="SMART" id="SM00387">
    <property type="entry name" value="HATPase_c"/>
    <property type="match status" value="1"/>
</dbReference>